<feature type="domain" description="Recombinase" evidence="2">
    <location>
        <begin position="173"/>
        <end position="310"/>
    </location>
</feature>
<dbReference type="InterPro" id="IPR038109">
    <property type="entry name" value="DNA_bind_recomb_sf"/>
</dbReference>
<dbReference type="Pfam" id="PF07508">
    <property type="entry name" value="Recombinase"/>
    <property type="match status" value="1"/>
</dbReference>
<dbReference type="AlphaFoldDB" id="A0A3R8JMV0"/>
<evidence type="ECO:0000259" key="1">
    <source>
        <dbReference type="PROSITE" id="PS51736"/>
    </source>
</evidence>
<dbReference type="PROSITE" id="PS51737">
    <property type="entry name" value="RECOMBINASE_DNA_BIND"/>
    <property type="match status" value="1"/>
</dbReference>
<dbReference type="InterPro" id="IPR036162">
    <property type="entry name" value="Resolvase-like_N_sf"/>
</dbReference>
<feature type="domain" description="Resolvase/invertase-type recombinase catalytic" evidence="1">
    <location>
        <begin position="6"/>
        <end position="165"/>
    </location>
</feature>
<evidence type="ECO:0008006" key="5">
    <source>
        <dbReference type="Google" id="ProtNLM"/>
    </source>
</evidence>
<dbReference type="InterPro" id="IPR050639">
    <property type="entry name" value="SSR_resolvase"/>
</dbReference>
<evidence type="ECO:0000313" key="4">
    <source>
        <dbReference type="Proteomes" id="UP000274920"/>
    </source>
</evidence>
<keyword evidence="4" id="KW-1185">Reference proteome</keyword>
<dbReference type="RefSeq" id="WP_125127264.1">
    <property type="nucleotide sequence ID" value="NZ_RHJS01000002.1"/>
</dbReference>
<comment type="caution">
    <text evidence="3">The sequence shown here is derived from an EMBL/GenBank/DDBJ whole genome shotgun (WGS) entry which is preliminary data.</text>
</comment>
<dbReference type="SUPFAM" id="SSF53041">
    <property type="entry name" value="Resolvase-like"/>
    <property type="match status" value="1"/>
</dbReference>
<dbReference type="Gene3D" id="3.40.50.1390">
    <property type="entry name" value="Resolvase, N-terminal catalytic domain"/>
    <property type="match status" value="1"/>
</dbReference>
<evidence type="ECO:0000313" key="3">
    <source>
        <dbReference type="EMBL" id="RRK31630.1"/>
    </source>
</evidence>
<gene>
    <name evidence="3" type="ORF">EBB54_09855</name>
</gene>
<name>A0A3R8JMV0_9FIRM</name>
<dbReference type="Proteomes" id="UP000274920">
    <property type="component" value="Unassembled WGS sequence"/>
</dbReference>
<dbReference type="GO" id="GO:0000150">
    <property type="term" value="F:DNA strand exchange activity"/>
    <property type="evidence" value="ECO:0007669"/>
    <property type="project" value="InterPro"/>
</dbReference>
<dbReference type="SMART" id="SM00857">
    <property type="entry name" value="Resolvase"/>
    <property type="match status" value="1"/>
</dbReference>
<dbReference type="PANTHER" id="PTHR30461:SF23">
    <property type="entry name" value="DNA RECOMBINASE-RELATED"/>
    <property type="match status" value="1"/>
</dbReference>
<dbReference type="Pfam" id="PF00239">
    <property type="entry name" value="Resolvase"/>
    <property type="match status" value="1"/>
</dbReference>
<dbReference type="PROSITE" id="PS51736">
    <property type="entry name" value="RECOMBINASES_3"/>
    <property type="match status" value="1"/>
</dbReference>
<dbReference type="Gene3D" id="3.90.1750.20">
    <property type="entry name" value="Putative Large Serine Recombinase, Chain B, Domain 2"/>
    <property type="match status" value="1"/>
</dbReference>
<dbReference type="InterPro" id="IPR025827">
    <property type="entry name" value="Zn_ribbon_recom_dom"/>
</dbReference>
<protein>
    <recommendedName>
        <fullName evidence="5">Recombinase</fullName>
    </recommendedName>
</protein>
<proteinExistence type="predicted"/>
<reference evidence="3" key="1">
    <citation type="submission" date="2018-10" db="EMBL/GenBank/DDBJ databases">
        <title>Schaedlerella arabinophila gen. nov. sp. nov., isolated from the mouse intestinal tract and comparative analysis with the genome of the closely related altered Schaedler flora strain ASF502.</title>
        <authorList>
            <person name="Miyake S."/>
            <person name="Soh M."/>
            <person name="Seedorf H."/>
        </authorList>
    </citation>
    <scope>NUCLEOTIDE SEQUENCE [LARGE SCALE GENOMIC DNA]</scope>
    <source>
        <strain evidence="3">DSM 106076</strain>
    </source>
</reference>
<evidence type="ECO:0000259" key="2">
    <source>
        <dbReference type="PROSITE" id="PS51737"/>
    </source>
</evidence>
<organism evidence="3 4">
    <name type="scientific">Schaedlerella arabinosiphila</name>
    <dbReference type="NCBI Taxonomy" id="2044587"/>
    <lineage>
        <taxon>Bacteria</taxon>
        <taxon>Bacillati</taxon>
        <taxon>Bacillota</taxon>
        <taxon>Clostridia</taxon>
        <taxon>Lachnospirales</taxon>
        <taxon>Lachnospiraceae</taxon>
        <taxon>Schaedlerella</taxon>
    </lineage>
</organism>
<sequence length="537" mass="61648">MSAEKQDFYYLRLSKEDGDIEEGSAEESCSITSQRDCIKRYLQEHCFQADEFEEIADDGYSGTSMNRPGMRRLLNLVENSKVRTIIVRDLSRFARNYLEAGHYLEFVFPAYGVRFISINDQFDSEQLGENTAGLELAIKNLLNQMYSKDISRKIKSSVDLKKLSGEYVYGTAPYGYKKGEKKNTIVIDKEAAEIVKSIFEWAAAGITITQIARKLNEAQVVTPSVYLASVRGKYKTRAVWTFESVRNILANRIYTGDTVPFKSHVVRVGSDRVKQIPEELQQVIPNTHEAVISRELFYQARTVIKSKKKSKASPRPNPFKSLLVCGCCGNRLSKSKPQNKNWICVTHRYNPGSDCEKVRFREDKLTEIVLRAINVRCKLLDAKIKKMKEVSHSAKSHEQILQTECRTLRKQIDGLQALKMQHYESYVEGQLSKENFLIKKREISTKEEDLKIQLSVAEHKQMEQAEKIKASATQMETSKKIIEYQEITELTPQLMKELVKKIIIRPDGSIHIEWNFCDEIGEVIPFHSNLALEEKTI</sequence>
<dbReference type="Pfam" id="PF13408">
    <property type="entry name" value="Zn_ribbon_recom"/>
    <property type="match status" value="1"/>
</dbReference>
<dbReference type="InterPro" id="IPR006119">
    <property type="entry name" value="Resolv_N"/>
</dbReference>
<dbReference type="PANTHER" id="PTHR30461">
    <property type="entry name" value="DNA-INVERTASE FROM LAMBDOID PROPHAGE"/>
    <property type="match status" value="1"/>
</dbReference>
<dbReference type="InterPro" id="IPR011109">
    <property type="entry name" value="DNA_bind_recombinase_dom"/>
</dbReference>
<dbReference type="GO" id="GO:0003677">
    <property type="term" value="F:DNA binding"/>
    <property type="evidence" value="ECO:0007669"/>
    <property type="project" value="InterPro"/>
</dbReference>
<accession>A0A3R8JMV0</accession>
<dbReference type="EMBL" id="RHJS01000002">
    <property type="protein sequence ID" value="RRK31630.1"/>
    <property type="molecule type" value="Genomic_DNA"/>
</dbReference>